<proteinExistence type="predicted"/>
<dbReference type="Gene3D" id="1.10.10.10">
    <property type="entry name" value="Winged helix-like DNA-binding domain superfamily/Winged helix DNA-binding domain"/>
    <property type="match status" value="1"/>
</dbReference>
<evidence type="ECO:0000313" key="7">
    <source>
        <dbReference type="Proteomes" id="UP000290365"/>
    </source>
</evidence>
<sequence>MPKQAQYHLHWSPAKGQYELWEQNQLIYTFQEQERGWWFSWLGTHSSFSFQGKQGKLTLLKEPRARGTVYWYAYRSHKRRTVKQYAGRTSDLSPTHLEEIASSFAQKVSAPAELAVPVDKTVATSQNYHLQRDNKKKQSTNRQESIASPPLSSPTAQPLPLLQQKFQPPLPHISLIERKALLQKLDTIRDHKLTLITAPAGFGKTTAISQWMERNRRQEHAQPVAWLSLEQHDNDLLRFWRYLAGACQSLYAEPAQASYELLATDLFSFEIPSHELILTLLLNDIVRHGCHGILILDDYHLITDIHIHEMLTFSLDHLPPQLHMVLIGRSTPSIALAGLRSRGDLYEIQTADLRFSLQETTEFLQRLSAPALSQLPPTLSAQISTRLEGWAAGLRLLALSLQGSAAQQDLEHILMTFTGEQRAFQDYFLTEVLRAQSAERQDFLLRTSMLDRLTAEICNAVTKRSNSQLLLEEIERAGIFLEALDQAGIWYRYHALFAEAMQLEARRRLGEDVLHNLALRASQWYAQQGMHTQAVEAAFQAEDTARAAKLIEDILIREKYLILSLQSFQQENGFHTLRRWLTQLPESLLRKHPILFLGYAAALLFTLIVERPALSQGYTAKLDESVFSMQAFWATIEHLLQMAEEEFRAIMDGPRLGQTLAFRALIAREQGNLREAISYAEKSLNLLTEEEAGWYNLSLNVIGMGKIAAGQLEEAKQIFLELYALCEMLGGKRAILRAHTVLLNTINYEQGKLRQSAEYFRQMLAEAREDNDEDDIAHASLFLARLSYEWNDMQSAEEQAQEALNCGRILGNEEFEVQASLVLAHIEHARGETERARQRCRALLVRFPATSQLRTRLNREIQMTQVSFSLDLGDVSSAELWQSNLDMHMELPLIQREQEELLAARCQLVQGHTTAARNALLNLLTEAQQMGHMRSALRIQAALVLAWLAAGNIAQTRETLQTLLSYAHTEGYVRLFLDSGESMIRLLRVSLPQLREQTLIAYTHQILKAAAPTTTPSTLAYTLLAEPLSAQEERVLRELLAGRTNPEIARKLIISINTVKAHLKSIYRKLHVETRQQACEAARKLEFR</sequence>
<dbReference type="InterPro" id="IPR016032">
    <property type="entry name" value="Sig_transdc_resp-reg_C-effctor"/>
</dbReference>
<feature type="domain" description="HTH luxR-type" evidence="5">
    <location>
        <begin position="1021"/>
        <end position="1086"/>
    </location>
</feature>
<evidence type="ECO:0000256" key="3">
    <source>
        <dbReference type="ARBA" id="ARBA00023163"/>
    </source>
</evidence>
<dbReference type="GO" id="GO:0003677">
    <property type="term" value="F:DNA binding"/>
    <property type="evidence" value="ECO:0007669"/>
    <property type="project" value="UniProtKB-KW"/>
</dbReference>
<organism evidence="6 7">
    <name type="scientific">Ktedonosporobacter rubrisoli</name>
    <dbReference type="NCBI Taxonomy" id="2509675"/>
    <lineage>
        <taxon>Bacteria</taxon>
        <taxon>Bacillati</taxon>
        <taxon>Chloroflexota</taxon>
        <taxon>Ktedonobacteria</taxon>
        <taxon>Ktedonobacterales</taxon>
        <taxon>Ktedonosporobacteraceae</taxon>
        <taxon>Ktedonosporobacter</taxon>
    </lineage>
</organism>
<feature type="region of interest" description="Disordered" evidence="4">
    <location>
        <begin position="125"/>
        <end position="158"/>
    </location>
</feature>
<gene>
    <name evidence="6" type="ORF">EPA93_11430</name>
</gene>
<dbReference type="SUPFAM" id="SSF48452">
    <property type="entry name" value="TPR-like"/>
    <property type="match status" value="1"/>
</dbReference>
<dbReference type="AlphaFoldDB" id="A0A4P6JNB1"/>
<keyword evidence="2" id="KW-0238">DNA-binding</keyword>
<dbReference type="SMART" id="SM00421">
    <property type="entry name" value="HTH_LUXR"/>
    <property type="match status" value="1"/>
</dbReference>
<dbReference type="EMBL" id="CP035758">
    <property type="protein sequence ID" value="QBD76580.1"/>
    <property type="molecule type" value="Genomic_DNA"/>
</dbReference>
<keyword evidence="1" id="KW-0805">Transcription regulation</keyword>
<evidence type="ECO:0000259" key="5">
    <source>
        <dbReference type="PROSITE" id="PS50043"/>
    </source>
</evidence>
<dbReference type="InterPro" id="IPR011990">
    <property type="entry name" value="TPR-like_helical_dom_sf"/>
</dbReference>
<keyword evidence="3" id="KW-0804">Transcription</keyword>
<dbReference type="PROSITE" id="PS50043">
    <property type="entry name" value="HTH_LUXR_2"/>
    <property type="match status" value="1"/>
</dbReference>
<dbReference type="InterPro" id="IPR027417">
    <property type="entry name" value="P-loop_NTPase"/>
</dbReference>
<reference evidence="6 7" key="1">
    <citation type="submission" date="2019-01" db="EMBL/GenBank/DDBJ databases">
        <title>Ktedonosporobacter rubrisoli SCAWS-G2.</title>
        <authorList>
            <person name="Huang Y."/>
            <person name="Yan B."/>
        </authorList>
    </citation>
    <scope>NUCLEOTIDE SEQUENCE [LARGE SCALE GENOMIC DNA]</scope>
    <source>
        <strain evidence="6 7">SCAWS-G2</strain>
    </source>
</reference>
<dbReference type="InterPro" id="IPR036388">
    <property type="entry name" value="WH-like_DNA-bd_sf"/>
</dbReference>
<protein>
    <recommendedName>
        <fullName evidence="5">HTH luxR-type domain-containing protein</fullName>
    </recommendedName>
</protein>
<dbReference type="SUPFAM" id="SSF46894">
    <property type="entry name" value="C-terminal effector domain of the bipartite response regulators"/>
    <property type="match status" value="1"/>
</dbReference>
<dbReference type="PROSITE" id="PS00622">
    <property type="entry name" value="HTH_LUXR_1"/>
    <property type="match status" value="1"/>
</dbReference>
<dbReference type="PANTHER" id="PTHR44688:SF16">
    <property type="entry name" value="DNA-BINDING TRANSCRIPTIONAL ACTIVATOR DEVR_DOSR"/>
    <property type="match status" value="1"/>
</dbReference>
<evidence type="ECO:0000256" key="2">
    <source>
        <dbReference type="ARBA" id="ARBA00023125"/>
    </source>
</evidence>
<dbReference type="RefSeq" id="WP_129887496.1">
    <property type="nucleotide sequence ID" value="NZ_CP035758.1"/>
</dbReference>
<dbReference type="KEGG" id="kbs:EPA93_11430"/>
<keyword evidence="7" id="KW-1185">Reference proteome</keyword>
<dbReference type="OrthoDB" id="134937at2"/>
<dbReference type="PANTHER" id="PTHR44688">
    <property type="entry name" value="DNA-BINDING TRANSCRIPTIONAL ACTIVATOR DEVR_DOSR"/>
    <property type="match status" value="1"/>
</dbReference>
<dbReference type="GO" id="GO:0006355">
    <property type="term" value="P:regulation of DNA-templated transcription"/>
    <property type="evidence" value="ECO:0007669"/>
    <property type="project" value="InterPro"/>
</dbReference>
<dbReference type="SUPFAM" id="SSF52540">
    <property type="entry name" value="P-loop containing nucleoside triphosphate hydrolases"/>
    <property type="match status" value="1"/>
</dbReference>
<evidence type="ECO:0000256" key="1">
    <source>
        <dbReference type="ARBA" id="ARBA00023015"/>
    </source>
</evidence>
<dbReference type="InterPro" id="IPR041617">
    <property type="entry name" value="TPR_MalT"/>
</dbReference>
<dbReference type="Pfam" id="PF25873">
    <property type="entry name" value="WHD_MalT"/>
    <property type="match status" value="1"/>
</dbReference>
<dbReference type="Pfam" id="PF00196">
    <property type="entry name" value="GerE"/>
    <property type="match status" value="1"/>
</dbReference>
<dbReference type="InterPro" id="IPR059106">
    <property type="entry name" value="WHD_MalT"/>
</dbReference>
<accession>A0A4P6JNB1</accession>
<evidence type="ECO:0000256" key="4">
    <source>
        <dbReference type="SAM" id="MobiDB-lite"/>
    </source>
</evidence>
<name>A0A4P6JNB1_KTERU</name>
<dbReference type="CDD" id="cd06170">
    <property type="entry name" value="LuxR_C_like"/>
    <property type="match status" value="1"/>
</dbReference>
<dbReference type="PRINTS" id="PR00038">
    <property type="entry name" value="HTHLUXR"/>
</dbReference>
<dbReference type="Proteomes" id="UP000290365">
    <property type="component" value="Chromosome"/>
</dbReference>
<dbReference type="Pfam" id="PF17874">
    <property type="entry name" value="TPR_MalT"/>
    <property type="match status" value="1"/>
</dbReference>
<evidence type="ECO:0000313" key="6">
    <source>
        <dbReference type="EMBL" id="QBD76580.1"/>
    </source>
</evidence>
<dbReference type="InterPro" id="IPR000792">
    <property type="entry name" value="Tscrpt_reg_LuxR_C"/>
</dbReference>
<dbReference type="Gene3D" id="1.25.40.10">
    <property type="entry name" value="Tetratricopeptide repeat domain"/>
    <property type="match status" value="1"/>
</dbReference>
<dbReference type="Gene3D" id="3.40.50.300">
    <property type="entry name" value="P-loop containing nucleotide triphosphate hydrolases"/>
    <property type="match status" value="1"/>
</dbReference>